<keyword evidence="1" id="KW-0874">Quinone</keyword>
<keyword evidence="6" id="KW-0472">Membrane</keyword>
<dbReference type="AlphaFoldDB" id="A0A0U9HTJ9"/>
<keyword evidence="2" id="KW-0521">NADP</keyword>
<name>A0A0U9HTJ9_KLENI</name>
<dbReference type="GO" id="GO:0005886">
    <property type="term" value="C:plasma membrane"/>
    <property type="evidence" value="ECO:0007669"/>
    <property type="project" value="InterPro"/>
</dbReference>
<feature type="compositionally biased region" description="Polar residues" evidence="7">
    <location>
        <begin position="77"/>
        <end position="89"/>
    </location>
</feature>
<evidence type="ECO:0000256" key="1">
    <source>
        <dbReference type="ARBA" id="ARBA00022719"/>
    </source>
</evidence>
<dbReference type="PANTHER" id="PTHR36728">
    <property type="entry name" value="NAD(P)H-QUINONE OXIDOREDUCTASE SUBUNIT O, CHLOROPLASTIC"/>
    <property type="match status" value="1"/>
</dbReference>
<evidence type="ECO:0000256" key="5">
    <source>
        <dbReference type="ARBA" id="ARBA00023027"/>
    </source>
</evidence>
<evidence type="ECO:0000256" key="3">
    <source>
        <dbReference type="ARBA" id="ARBA00022957"/>
    </source>
</evidence>
<accession>A0A0U9HTJ9</accession>
<evidence type="ECO:0000256" key="4">
    <source>
        <dbReference type="ARBA" id="ARBA00022967"/>
    </source>
</evidence>
<proteinExistence type="predicted"/>
<keyword evidence="4" id="KW-1278">Translocase</keyword>
<evidence type="ECO:0000256" key="6">
    <source>
        <dbReference type="ARBA" id="ARBA00023136"/>
    </source>
</evidence>
<keyword evidence="9" id="KW-1185">Reference proteome</keyword>
<dbReference type="OrthoDB" id="2014260at2759"/>
<gene>
    <name evidence="8" type="ORF">KFL_004140120</name>
</gene>
<sequence length="198" mass="21699">MAATAAALRQSALGGSIGLHQQDNVVANRQPSRWVNGICRCRAGMEHPRNNSFPTQPKHYQPSRSCSLVLKAAAEASASTQELPPTQSEVEGKGAEAKEAEAKPEKPAKPTLKKGQVVRVDKDMYYDSVESLATNHPRNYKGIDYVFEDRGEILDVRIFQAGEYALVAWSGVLTAPAWLPASMLTVVEKNTYKRIYGP</sequence>
<keyword evidence="3" id="KW-0618">Plastoquinone</keyword>
<keyword evidence="5" id="KW-0520">NAD</keyword>
<evidence type="ECO:0000313" key="8">
    <source>
        <dbReference type="EMBL" id="GAQ88276.1"/>
    </source>
</evidence>
<dbReference type="Pfam" id="PF11910">
    <property type="entry name" value="NdhO"/>
    <property type="match status" value="1"/>
</dbReference>
<dbReference type="EMBL" id="DF237363">
    <property type="protein sequence ID" value="GAQ88276.1"/>
    <property type="molecule type" value="Genomic_DNA"/>
</dbReference>
<dbReference type="GO" id="GO:0048038">
    <property type="term" value="F:quinone binding"/>
    <property type="evidence" value="ECO:0007669"/>
    <property type="project" value="UniProtKB-KW"/>
</dbReference>
<dbReference type="Proteomes" id="UP000054558">
    <property type="component" value="Unassembled WGS sequence"/>
</dbReference>
<protein>
    <submittedName>
        <fullName evidence="8">Ndh-O</fullName>
    </submittedName>
</protein>
<dbReference type="InterPro" id="IPR020905">
    <property type="entry name" value="NdhO"/>
</dbReference>
<feature type="region of interest" description="Disordered" evidence="7">
    <location>
        <begin position="77"/>
        <end position="113"/>
    </location>
</feature>
<dbReference type="STRING" id="105231.A0A0U9HTJ9"/>
<evidence type="ECO:0000313" key="9">
    <source>
        <dbReference type="Proteomes" id="UP000054558"/>
    </source>
</evidence>
<evidence type="ECO:0000256" key="2">
    <source>
        <dbReference type="ARBA" id="ARBA00022857"/>
    </source>
</evidence>
<dbReference type="PANTHER" id="PTHR36728:SF2">
    <property type="entry name" value="NAD(P)H-QUINONE OXIDOREDUCTASE SUBUNIT O, CHLOROPLASTIC"/>
    <property type="match status" value="1"/>
</dbReference>
<dbReference type="GO" id="GO:0016655">
    <property type="term" value="F:oxidoreductase activity, acting on NAD(P)H, quinone or similar compound as acceptor"/>
    <property type="evidence" value="ECO:0007669"/>
    <property type="project" value="InterPro"/>
</dbReference>
<organism evidence="8 9">
    <name type="scientific">Klebsormidium nitens</name>
    <name type="common">Green alga</name>
    <name type="synonym">Ulothrix nitens</name>
    <dbReference type="NCBI Taxonomy" id="105231"/>
    <lineage>
        <taxon>Eukaryota</taxon>
        <taxon>Viridiplantae</taxon>
        <taxon>Streptophyta</taxon>
        <taxon>Klebsormidiophyceae</taxon>
        <taxon>Klebsormidiales</taxon>
        <taxon>Klebsormidiaceae</taxon>
        <taxon>Klebsormidium</taxon>
    </lineage>
</organism>
<evidence type="ECO:0000256" key="7">
    <source>
        <dbReference type="SAM" id="MobiDB-lite"/>
    </source>
</evidence>
<dbReference type="OMA" id="MINETYW"/>
<reference evidence="8 9" key="1">
    <citation type="journal article" date="2014" name="Nat. Commun.">
        <title>Klebsormidium flaccidum genome reveals primary factors for plant terrestrial adaptation.</title>
        <authorList>
            <person name="Hori K."/>
            <person name="Maruyama F."/>
            <person name="Fujisawa T."/>
            <person name="Togashi T."/>
            <person name="Yamamoto N."/>
            <person name="Seo M."/>
            <person name="Sato S."/>
            <person name="Yamada T."/>
            <person name="Mori H."/>
            <person name="Tajima N."/>
            <person name="Moriyama T."/>
            <person name="Ikeuchi M."/>
            <person name="Watanabe M."/>
            <person name="Wada H."/>
            <person name="Kobayashi K."/>
            <person name="Saito M."/>
            <person name="Masuda T."/>
            <person name="Sasaki-Sekimoto Y."/>
            <person name="Mashiguchi K."/>
            <person name="Awai K."/>
            <person name="Shimojima M."/>
            <person name="Masuda S."/>
            <person name="Iwai M."/>
            <person name="Nobusawa T."/>
            <person name="Narise T."/>
            <person name="Kondo S."/>
            <person name="Saito H."/>
            <person name="Sato R."/>
            <person name="Murakawa M."/>
            <person name="Ihara Y."/>
            <person name="Oshima-Yamada Y."/>
            <person name="Ohtaka K."/>
            <person name="Satoh M."/>
            <person name="Sonobe K."/>
            <person name="Ishii M."/>
            <person name="Ohtani R."/>
            <person name="Kanamori-Sato M."/>
            <person name="Honoki R."/>
            <person name="Miyazaki D."/>
            <person name="Mochizuki H."/>
            <person name="Umetsu J."/>
            <person name="Higashi K."/>
            <person name="Shibata D."/>
            <person name="Kamiya Y."/>
            <person name="Sato N."/>
            <person name="Nakamura Y."/>
            <person name="Tabata S."/>
            <person name="Ida S."/>
            <person name="Kurokawa K."/>
            <person name="Ohta H."/>
        </authorList>
    </citation>
    <scope>NUCLEOTIDE SEQUENCE [LARGE SCALE GENOMIC DNA]</scope>
    <source>
        <strain evidence="8 9">NIES-2285</strain>
    </source>
</reference>
<feature type="compositionally biased region" description="Basic and acidic residues" evidence="7">
    <location>
        <begin position="90"/>
        <end position="108"/>
    </location>
</feature>